<protein>
    <recommendedName>
        <fullName evidence="13">TPX2 C-terminal domain-containing protein</fullName>
    </recommendedName>
</protein>
<feature type="compositionally biased region" description="Basic and acidic residues" evidence="8">
    <location>
        <begin position="1"/>
        <end position="25"/>
    </location>
</feature>
<dbReference type="EMBL" id="JAODUP010000224">
    <property type="protein sequence ID" value="KAK2155995.1"/>
    <property type="molecule type" value="Genomic_DNA"/>
</dbReference>
<feature type="region of interest" description="Disordered" evidence="8">
    <location>
        <begin position="1"/>
        <end position="34"/>
    </location>
</feature>
<evidence type="ECO:0000256" key="7">
    <source>
        <dbReference type="SAM" id="Coils"/>
    </source>
</evidence>
<feature type="domain" description="TPX2 C-terminal" evidence="9">
    <location>
        <begin position="233"/>
        <end position="307"/>
    </location>
</feature>
<dbReference type="InterPro" id="IPR027330">
    <property type="entry name" value="TPX2_central_dom"/>
</dbReference>
<dbReference type="GO" id="GO:0005819">
    <property type="term" value="C:spindle"/>
    <property type="evidence" value="ECO:0007669"/>
    <property type="project" value="UniProtKB-SubCell"/>
</dbReference>
<evidence type="ECO:0000256" key="8">
    <source>
        <dbReference type="SAM" id="MobiDB-lite"/>
    </source>
</evidence>
<evidence type="ECO:0000313" key="12">
    <source>
        <dbReference type="Proteomes" id="UP001208570"/>
    </source>
</evidence>
<keyword evidence="4" id="KW-0963">Cytoplasm</keyword>
<feature type="domain" description="TPX2 C-terminal" evidence="9">
    <location>
        <begin position="191"/>
        <end position="228"/>
    </location>
</feature>
<dbReference type="InterPro" id="IPR027329">
    <property type="entry name" value="TPX2_C"/>
</dbReference>
<feature type="non-terminal residue" evidence="11">
    <location>
        <position position="345"/>
    </location>
</feature>
<organism evidence="11 12">
    <name type="scientific">Paralvinella palmiformis</name>
    <dbReference type="NCBI Taxonomy" id="53620"/>
    <lineage>
        <taxon>Eukaryota</taxon>
        <taxon>Metazoa</taxon>
        <taxon>Spiralia</taxon>
        <taxon>Lophotrochozoa</taxon>
        <taxon>Annelida</taxon>
        <taxon>Polychaeta</taxon>
        <taxon>Sedentaria</taxon>
        <taxon>Canalipalpata</taxon>
        <taxon>Terebellida</taxon>
        <taxon>Terebelliformia</taxon>
        <taxon>Alvinellidae</taxon>
        <taxon>Paralvinella</taxon>
    </lineage>
</organism>
<dbReference type="Proteomes" id="UP001208570">
    <property type="component" value="Unassembled WGS sequence"/>
</dbReference>
<evidence type="ECO:0000259" key="10">
    <source>
        <dbReference type="Pfam" id="PF12214"/>
    </source>
</evidence>
<evidence type="ECO:0000256" key="4">
    <source>
        <dbReference type="ARBA" id="ARBA00022490"/>
    </source>
</evidence>
<evidence type="ECO:0000256" key="1">
    <source>
        <dbReference type="ARBA" id="ARBA00004123"/>
    </source>
</evidence>
<keyword evidence="7" id="KW-0175">Coiled coil</keyword>
<evidence type="ECO:0000256" key="6">
    <source>
        <dbReference type="ARBA" id="ARBA00023242"/>
    </source>
</evidence>
<evidence type="ECO:0000313" key="11">
    <source>
        <dbReference type="EMBL" id="KAK2155995.1"/>
    </source>
</evidence>
<sequence length="345" mass="40660">ETTKPEGFDLETDRRIRERQANRSDNEEEQYEFHANPVPKNILERPVGIRPLKALPITVAESPAFALKHRLRSYKQQMERELQQETKHPIQARPVPHPGLPFHPVLPHKTTEFHPFSFEERTKRMLAKKDDKFKKMLEDEKKMREFHANPLPSPTPDSLPDKCPKPLTIPEPFDLKIDHRGSRYAEEWASKVEEELRQQRAVAQFKARPPVSIYKAPFIPKPSTKPPTDVQEFELSTEQRKERWDELERCRKEREAEIAQVQTAMERRRQEEEEEEIRCLRNAAIHQAKPVRHYKPVEIKPSVKPLTITESPRFSQRLRSRTQTQFGHKLSNFILAMCVCVCYIC</sequence>
<evidence type="ECO:0000259" key="9">
    <source>
        <dbReference type="Pfam" id="PF06886"/>
    </source>
</evidence>
<evidence type="ECO:0000256" key="2">
    <source>
        <dbReference type="ARBA" id="ARBA00004186"/>
    </source>
</evidence>
<dbReference type="InterPro" id="IPR009675">
    <property type="entry name" value="TPX2_fam"/>
</dbReference>
<evidence type="ECO:0000256" key="5">
    <source>
        <dbReference type="ARBA" id="ARBA00023212"/>
    </source>
</evidence>
<comment type="subcellular location">
    <subcellularLocation>
        <location evidence="2">Cytoplasm</location>
        <location evidence="2">Cytoskeleton</location>
        <location evidence="2">Spindle</location>
    </subcellularLocation>
    <subcellularLocation>
        <location evidence="1">Nucleus</location>
    </subcellularLocation>
</comment>
<accession>A0AAD9N438</accession>
<gene>
    <name evidence="11" type="ORF">LSH36_224g03052</name>
</gene>
<keyword evidence="12" id="KW-1185">Reference proteome</keyword>
<dbReference type="PANTHER" id="PTHR14326:SF44">
    <property type="entry name" value="TARGETING PROTEIN FOR XKLP2"/>
    <property type="match status" value="1"/>
</dbReference>
<dbReference type="PANTHER" id="PTHR14326">
    <property type="entry name" value="TARGETING PROTEIN FOR XKLP2"/>
    <property type="match status" value="1"/>
</dbReference>
<reference evidence="11" key="1">
    <citation type="journal article" date="2023" name="Mol. Biol. Evol.">
        <title>Third-Generation Sequencing Reveals the Adaptive Role of the Epigenome in Three Deep-Sea Polychaetes.</title>
        <authorList>
            <person name="Perez M."/>
            <person name="Aroh O."/>
            <person name="Sun Y."/>
            <person name="Lan Y."/>
            <person name="Juniper S.K."/>
            <person name="Young C.R."/>
            <person name="Angers B."/>
            <person name="Qian P.Y."/>
        </authorList>
    </citation>
    <scope>NUCLEOTIDE SEQUENCE</scope>
    <source>
        <strain evidence="11">P08H-3</strain>
    </source>
</reference>
<comment type="caution">
    <text evidence="11">The sequence shown here is derived from an EMBL/GenBank/DDBJ whole genome shotgun (WGS) entry which is preliminary data.</text>
</comment>
<keyword evidence="6" id="KW-0539">Nucleus</keyword>
<proteinExistence type="inferred from homology"/>
<dbReference type="GO" id="GO:0005874">
    <property type="term" value="C:microtubule"/>
    <property type="evidence" value="ECO:0007669"/>
    <property type="project" value="InterPro"/>
</dbReference>
<comment type="similarity">
    <text evidence="3">Belongs to the TPX2 family.</text>
</comment>
<dbReference type="GO" id="GO:0060236">
    <property type="term" value="P:regulation of mitotic spindle organization"/>
    <property type="evidence" value="ECO:0007669"/>
    <property type="project" value="InterPro"/>
</dbReference>
<feature type="region of interest" description="Disordered" evidence="8">
    <location>
        <begin position="216"/>
        <end position="237"/>
    </location>
</feature>
<feature type="domain" description="TPX2 central" evidence="10">
    <location>
        <begin position="2"/>
        <end position="65"/>
    </location>
</feature>
<name>A0AAD9N438_9ANNE</name>
<dbReference type="Pfam" id="PF12214">
    <property type="entry name" value="TPX2_importin"/>
    <property type="match status" value="1"/>
</dbReference>
<dbReference type="Pfam" id="PF06886">
    <property type="entry name" value="TPX2"/>
    <property type="match status" value="2"/>
</dbReference>
<evidence type="ECO:0000256" key="3">
    <source>
        <dbReference type="ARBA" id="ARBA00005885"/>
    </source>
</evidence>
<dbReference type="AlphaFoldDB" id="A0AAD9N438"/>
<keyword evidence="5" id="KW-0206">Cytoskeleton</keyword>
<evidence type="ECO:0008006" key="13">
    <source>
        <dbReference type="Google" id="ProtNLM"/>
    </source>
</evidence>
<feature type="coiled-coil region" evidence="7">
    <location>
        <begin position="247"/>
        <end position="274"/>
    </location>
</feature>
<dbReference type="GO" id="GO:0005634">
    <property type="term" value="C:nucleus"/>
    <property type="evidence" value="ECO:0007669"/>
    <property type="project" value="UniProtKB-SubCell"/>
</dbReference>